<dbReference type="GO" id="GO:0004497">
    <property type="term" value="F:monooxygenase activity"/>
    <property type="evidence" value="ECO:0007669"/>
    <property type="project" value="UniProtKB-KW"/>
</dbReference>
<dbReference type="Pfam" id="PF00067">
    <property type="entry name" value="p450"/>
    <property type="match status" value="1"/>
</dbReference>
<evidence type="ECO:0000256" key="1">
    <source>
        <dbReference type="ARBA" id="ARBA00010617"/>
    </source>
</evidence>
<evidence type="ECO:0000256" key="2">
    <source>
        <dbReference type="RuleBase" id="RU000461"/>
    </source>
</evidence>
<dbReference type="AlphaFoldDB" id="A0A939DTL0"/>
<dbReference type="InterPro" id="IPR017972">
    <property type="entry name" value="Cyt_P450_CS"/>
</dbReference>
<dbReference type="SUPFAM" id="SSF48264">
    <property type="entry name" value="Cytochrome P450"/>
    <property type="match status" value="1"/>
</dbReference>
<gene>
    <name evidence="3" type="ORF">JF543_02180</name>
</gene>
<dbReference type="GO" id="GO:0005506">
    <property type="term" value="F:iron ion binding"/>
    <property type="evidence" value="ECO:0007669"/>
    <property type="project" value="InterPro"/>
</dbReference>
<accession>A0A939DTL0</accession>
<dbReference type="PANTHER" id="PTHR46696">
    <property type="entry name" value="P450, PUTATIVE (EUROFUNG)-RELATED"/>
    <property type="match status" value="1"/>
</dbReference>
<keyword evidence="2" id="KW-0408">Iron</keyword>
<keyword evidence="2" id="KW-0479">Metal-binding</keyword>
<evidence type="ECO:0000313" key="4">
    <source>
        <dbReference type="Proteomes" id="UP000664385"/>
    </source>
</evidence>
<organism evidence="3 4">
    <name type="scientific">Microbacterium esteraromaticum</name>
    <dbReference type="NCBI Taxonomy" id="57043"/>
    <lineage>
        <taxon>Bacteria</taxon>
        <taxon>Bacillati</taxon>
        <taxon>Actinomycetota</taxon>
        <taxon>Actinomycetes</taxon>
        <taxon>Micrococcales</taxon>
        <taxon>Microbacteriaceae</taxon>
        <taxon>Microbacterium</taxon>
    </lineage>
</organism>
<dbReference type="EMBL" id="JAEMWU010000001">
    <property type="protein sequence ID" value="MBN8204762.1"/>
    <property type="molecule type" value="Genomic_DNA"/>
</dbReference>
<dbReference type="GO" id="GO:0020037">
    <property type="term" value="F:heme binding"/>
    <property type="evidence" value="ECO:0007669"/>
    <property type="project" value="InterPro"/>
</dbReference>
<dbReference type="PRINTS" id="PR00385">
    <property type="entry name" value="P450"/>
</dbReference>
<comment type="similarity">
    <text evidence="1 2">Belongs to the cytochrome P450 family.</text>
</comment>
<dbReference type="CDD" id="cd11038">
    <property type="entry name" value="CYP_AurH-like"/>
    <property type="match status" value="1"/>
</dbReference>
<dbReference type="RefSeq" id="WP_206821354.1">
    <property type="nucleotide sequence ID" value="NZ_JAEKJQ010000001.1"/>
</dbReference>
<dbReference type="Gene3D" id="1.10.630.10">
    <property type="entry name" value="Cytochrome P450"/>
    <property type="match status" value="1"/>
</dbReference>
<dbReference type="InterPro" id="IPR001128">
    <property type="entry name" value="Cyt_P450"/>
</dbReference>
<keyword evidence="2" id="KW-0503">Monooxygenase</keyword>
<dbReference type="Proteomes" id="UP000664385">
    <property type="component" value="Unassembled WGS sequence"/>
</dbReference>
<dbReference type="GO" id="GO:0016705">
    <property type="term" value="F:oxidoreductase activity, acting on paired donors, with incorporation or reduction of molecular oxygen"/>
    <property type="evidence" value="ECO:0007669"/>
    <property type="project" value="InterPro"/>
</dbReference>
<reference evidence="3" key="1">
    <citation type="submission" date="2020-12" db="EMBL/GenBank/DDBJ databases">
        <title>PHA producing bacteria isolated from mangrove.</title>
        <authorList>
            <person name="Zheng W."/>
            <person name="Yu S."/>
            <person name="Huang Y."/>
        </authorList>
    </citation>
    <scope>NUCLEOTIDE SEQUENCE</scope>
    <source>
        <strain evidence="3">GN8-5</strain>
    </source>
</reference>
<keyword evidence="2" id="KW-0349">Heme</keyword>
<sequence>MSRTVPFLDLADPSFDVTSEVVHDARDTGWYTETPYGWAVLRYDEGTALLKDKRFQQGNARWPAQNGIHEGPWQQWWAETLLSIEGADHLRMRRLLGPAFRNKTIEAMRPRFQALAGELIDAFASRGRVEFVSEFAEPYASRILCYLLGLPDDQWPQVARWADDLGKSFGINVRHDLPRIEAALEGLTGYIEEVIEDRMRTPREDLVTTLVQAHEDGDALDRRELSVALVFLAFAGMETTRNQLGLALQTLLAHPEQWKLLAERPELGAAAVEEVMRVNPTVTWVTREAIEDVDLNGLHVPKGGIVQVLSHAIGTDPARMGDAPGFDISVTDRPLHSGFGGGIHHCLGHFVARTDMSVALPLLAQRMPDAVPDGPGDWLPVSGNTGPVRFPIRFTAS</sequence>
<comment type="caution">
    <text evidence="3">The sequence shown here is derived from an EMBL/GenBank/DDBJ whole genome shotgun (WGS) entry which is preliminary data.</text>
</comment>
<dbReference type="InterPro" id="IPR036396">
    <property type="entry name" value="Cyt_P450_sf"/>
</dbReference>
<proteinExistence type="inferred from homology"/>
<dbReference type="InterPro" id="IPR002397">
    <property type="entry name" value="Cyt_P450_B"/>
</dbReference>
<protein>
    <submittedName>
        <fullName evidence="3">Cytochrome P450</fullName>
    </submittedName>
</protein>
<dbReference type="PRINTS" id="PR00359">
    <property type="entry name" value="BP450"/>
</dbReference>
<evidence type="ECO:0000313" key="3">
    <source>
        <dbReference type="EMBL" id="MBN8204762.1"/>
    </source>
</evidence>
<name>A0A939DTL0_9MICO</name>
<keyword evidence="2" id="KW-0560">Oxidoreductase</keyword>
<dbReference type="PANTHER" id="PTHR46696:SF1">
    <property type="entry name" value="CYTOCHROME P450 YJIB-RELATED"/>
    <property type="match status" value="1"/>
</dbReference>
<dbReference type="PROSITE" id="PS00086">
    <property type="entry name" value="CYTOCHROME_P450"/>
    <property type="match status" value="1"/>
</dbReference>